<dbReference type="SUPFAM" id="SSF52540">
    <property type="entry name" value="P-loop containing nucleoside triphosphate hydrolases"/>
    <property type="match status" value="1"/>
</dbReference>
<keyword evidence="10 21" id="KW-0547">Nucleotide-binding</keyword>
<dbReference type="Pfam" id="PF00063">
    <property type="entry name" value="Myosin_head"/>
    <property type="match status" value="1"/>
</dbReference>
<dbReference type="GO" id="GO:0000146">
    <property type="term" value="F:microfilament motor activity"/>
    <property type="evidence" value="ECO:0007669"/>
    <property type="project" value="TreeGrafter"/>
</dbReference>
<dbReference type="SMART" id="SM00242">
    <property type="entry name" value="MYSc"/>
    <property type="match status" value="1"/>
</dbReference>
<keyword evidence="8" id="KW-0808">Transferase</keyword>
<dbReference type="InterPro" id="IPR027417">
    <property type="entry name" value="P-loop_NTPase"/>
</dbReference>
<evidence type="ECO:0000256" key="1">
    <source>
        <dbReference type="ARBA" id="ARBA00004245"/>
    </source>
</evidence>
<dbReference type="Pfam" id="PF00612">
    <property type="entry name" value="IQ"/>
    <property type="match status" value="2"/>
</dbReference>
<dbReference type="GO" id="GO:0004674">
    <property type="term" value="F:protein serine/threonine kinase activity"/>
    <property type="evidence" value="ECO:0007669"/>
    <property type="project" value="UniProtKB-KW"/>
</dbReference>
<evidence type="ECO:0000256" key="11">
    <source>
        <dbReference type="ARBA" id="ARBA00022777"/>
    </source>
</evidence>
<evidence type="ECO:0000256" key="6">
    <source>
        <dbReference type="ARBA" id="ARBA00022527"/>
    </source>
</evidence>
<dbReference type="PROSITE" id="PS50096">
    <property type="entry name" value="IQ"/>
    <property type="match status" value="2"/>
</dbReference>
<keyword evidence="18" id="KW-0844">Vision</keyword>
<dbReference type="Gene3D" id="3.40.850.10">
    <property type="entry name" value="Kinesin motor domain"/>
    <property type="match status" value="1"/>
</dbReference>
<dbReference type="InterPro" id="IPR020635">
    <property type="entry name" value="Tyr_kinase_cat_dom"/>
</dbReference>
<dbReference type="EMBL" id="JAQQBR010001835">
    <property type="protein sequence ID" value="KAK0161004.1"/>
    <property type="molecule type" value="Genomic_DNA"/>
</dbReference>
<dbReference type="Gene3D" id="6.20.240.20">
    <property type="match status" value="1"/>
</dbReference>
<sequence length="1670" mass="192112">MAYGRHGSSFEDREFDYRDNQSNMSYAGDNYHAPRHNNRDSTRMMTTYGSDRNESNFRDSGGGGGGGGREINTTLRRLDSIQDPGKRYVFQEEIGSGVCGTVVSAIDNQAGNKKVAVKIQNLTADTQSLIVEEYRVFRDCGGHPNIPDFYGIYRKRSGKKNEPDQIWFVMELCDGGSVMDLVRSLAASQKKMREEHIAYILKEIIKAVVYLHENNIIHRDIRGHNILLTKEGEVKLIDFGLARGIKGEMGKRRTSIGSPCWMAPEIIASRNDPKGGYGMRADVWSMGITAIELADGKAPYQDIHPTRTLFQIVRNPPPTLYRPDNWSANFIDFITECLEKNPENRPAMPELMEHPFISEVPENNYCLAQEVKVLVMNLKDKPLQPRPQESMVRNGYLKADKIEFSEVMLTEDLAALESLTEDTILDELHERLRQGDFHSFIGDVLLILNPNEIQDIYGPKYHEKYNFKSRSDNAPHIYSVADKAYQDVLHNEETQNILFAGESKSGKTTNLFHVIKHLMYLGNSSTDIGVRIIKAINLIHAFSHASTPLNSNSTRCVLQIQTTFGSTGKASGAIFWLYQLEKWRVSTLERTQSNFHIFYYLYDAFEAKGMLRKYKLPPGKRLRYLRMADPSTKTSEYKYSARVRDDPQGNCLKFDEINEALKLLEMDDYMETIWQTLSAILILGEVKFIEESNGEAEVGNAEVATIVAEHLGLEPKKFIWALTNYCVIKKGAAVRRKHTCEEAKMARDVLASTLYHRLVDCIINYVNMKLSITRTLFGDKYMINILDLFGFECFAVNRLEQLFVNTMNEQLQCYYNQRIFAWEMQEQEEEEIPVQHFHYYNNREAIERLMGRDYGLFEILDRASRQLQDAQYILEKVKEKSKGMHIKAINYHEFTVAHYTGKVVYNAGDIVEKNRDFVSPEIINTMRLSQHEMIKEMFTNQLTKSGNLTIILNEQKDVPKKPMRNTRGFVTQEPAKLRKYNSSSRGQFSQSRKMRTCSSIFRSTSLELLKNLSISSGHGGTHFIRCIRADLKGHPREFYREVVRQQIRALGLLDTAKARQRGYPHRIPFQEFLRRYKFLAFDFEENVEMTKDNCRLLLIRLKIEGWIIGKTKVFLKYYNEEYLSRLYEIQVRKIVKIQCMMRAFLARKKLNRVAQKKKEISKKKSIQRQESNLTPEEAALKIQKTYRGHAIRKEVRPLLSTEFDDDTKQFMMLYCAKWRSKSLFQVLLRYRAARYQDFVQLSQQVHLYNQCLSNELQTTNQHVVLDKINRNINIDKFLNEPPMQVHKIPFNMHEEFPYFDTSYMNDPGKARKRTTSTGSSATDDEHEPWDAPLQKKTVPWATTTTAKKDAEVQTTNSPHHAPRSHMNSGQDIINTPFTRDPNVPVQMPPMQELPIKQNFTTGFQSHQSNQQKFNNRINSSATNASIPHLNNYNNGSLHYKKKTPPPPLPNHMNSDWNESRNYSKNVDNSSSEDRANCNIPSTTRVNPINELKSIGRRGSNNNEYADEPPFNFQAMLRKTHHHRDSMKRTQVYESYTPSSLPPPPPFCPPSPPQFSNGNNLLGMKSYKADNDPDSVTIYHSNSRVDSPEWNPNEMVIMSEKYGRDEAWGEDNATAATSSKNGEQNGAEDNFGGNSNNNFNFQPKTTILGPDGLQRVELAPGIIIEGYCADL</sequence>
<dbReference type="Gene3D" id="1.10.10.820">
    <property type="match status" value="1"/>
</dbReference>
<feature type="binding site" evidence="21">
    <location>
        <begin position="501"/>
        <end position="508"/>
    </location>
    <ligand>
        <name>ATP</name>
        <dbReference type="ChEBI" id="CHEBI:30616"/>
    </ligand>
</feature>
<protein>
    <recommendedName>
        <fullName evidence="4">non-specific serine/threonine protein kinase</fullName>
        <ecNumber evidence="4">2.7.11.1</ecNumber>
    </recommendedName>
</protein>
<keyword evidence="7" id="KW-0716">Sensory transduction</keyword>
<feature type="region of interest" description="Disordered" evidence="22">
    <location>
        <begin position="1307"/>
        <end position="1371"/>
    </location>
</feature>
<evidence type="ECO:0000259" key="24">
    <source>
        <dbReference type="PROSITE" id="PS51456"/>
    </source>
</evidence>
<comment type="subcellular location">
    <subcellularLocation>
        <location evidence="2">Cell projection</location>
    </subcellularLocation>
    <subcellularLocation>
        <location evidence="1">Cytoplasm</location>
        <location evidence="1">Cytoskeleton</location>
    </subcellularLocation>
</comment>
<evidence type="ECO:0000256" key="12">
    <source>
        <dbReference type="ARBA" id="ARBA00022840"/>
    </source>
</evidence>
<keyword evidence="26" id="KW-1185">Reference proteome</keyword>
<dbReference type="InterPro" id="IPR000048">
    <property type="entry name" value="IQ_motif_EF-hand-BS"/>
</dbReference>
<dbReference type="FunFam" id="1.10.510.10:FF:000421">
    <property type="entry name" value="Serine/threonine-protein kinase PAK 6"/>
    <property type="match status" value="1"/>
</dbReference>
<reference evidence="25" key="2">
    <citation type="submission" date="2023-03" db="EMBL/GenBank/DDBJ databases">
        <authorList>
            <person name="Inwood S.N."/>
            <person name="Skelly J.G."/>
            <person name="Guhlin J."/>
            <person name="Harrop T.W.R."/>
            <person name="Goldson S.G."/>
            <person name="Dearden P.K."/>
        </authorList>
    </citation>
    <scope>NUCLEOTIDE SEQUENCE</scope>
    <source>
        <strain evidence="25">Lincoln</strain>
        <tissue evidence="25">Whole body</tissue>
    </source>
</reference>
<gene>
    <name evidence="25" type="ORF">PV327_009524</name>
</gene>
<accession>A0AA39CAM0</accession>
<keyword evidence="17" id="KW-0966">Cell projection</keyword>
<keyword evidence="9" id="KW-0677">Repeat</keyword>
<feature type="region of interest" description="Disordered" evidence="22">
    <location>
        <begin position="1421"/>
        <end position="1484"/>
    </location>
</feature>
<dbReference type="InterPro" id="IPR036961">
    <property type="entry name" value="Kinesin_motor_dom_sf"/>
</dbReference>
<evidence type="ECO:0000256" key="3">
    <source>
        <dbReference type="ARBA" id="ARBA00006998"/>
    </source>
</evidence>
<feature type="domain" description="Protein kinase" evidence="23">
    <location>
        <begin position="88"/>
        <end position="357"/>
    </location>
</feature>
<keyword evidence="16" id="KW-0206">Cytoskeleton</keyword>
<evidence type="ECO:0000256" key="10">
    <source>
        <dbReference type="ARBA" id="ARBA00022741"/>
    </source>
</evidence>
<comment type="catalytic activity">
    <reaction evidence="19">
        <text>L-threonyl-[protein] + ATP = O-phospho-L-threonyl-[protein] + ADP + H(+)</text>
        <dbReference type="Rhea" id="RHEA:46608"/>
        <dbReference type="Rhea" id="RHEA-COMP:11060"/>
        <dbReference type="Rhea" id="RHEA-COMP:11605"/>
        <dbReference type="ChEBI" id="CHEBI:15378"/>
        <dbReference type="ChEBI" id="CHEBI:30013"/>
        <dbReference type="ChEBI" id="CHEBI:30616"/>
        <dbReference type="ChEBI" id="CHEBI:61977"/>
        <dbReference type="ChEBI" id="CHEBI:456216"/>
        <dbReference type="EC" id="2.7.11.1"/>
    </reaction>
</comment>
<evidence type="ECO:0000256" key="7">
    <source>
        <dbReference type="ARBA" id="ARBA00022606"/>
    </source>
</evidence>
<comment type="similarity">
    <text evidence="21">Belongs to the TRAFAC class myosin-kinesin ATPase superfamily. Myosin family.</text>
</comment>
<keyword evidence="13 21" id="KW-0518">Myosin</keyword>
<evidence type="ECO:0000256" key="9">
    <source>
        <dbReference type="ARBA" id="ARBA00022737"/>
    </source>
</evidence>
<evidence type="ECO:0000256" key="21">
    <source>
        <dbReference type="PROSITE-ProRule" id="PRU00782"/>
    </source>
</evidence>
<comment type="similarity">
    <text evidence="3">In the C-terminal section; belongs to the TRAFAC class myosin-kinesin ATPase superfamily. Myosin family.</text>
</comment>
<dbReference type="PROSITE" id="PS50011">
    <property type="entry name" value="PROTEIN_KINASE_DOM"/>
    <property type="match status" value="1"/>
</dbReference>
<evidence type="ECO:0000259" key="23">
    <source>
        <dbReference type="PROSITE" id="PS50011"/>
    </source>
</evidence>
<organism evidence="25 26">
    <name type="scientific">Microctonus hyperodae</name>
    <name type="common">Parasitoid wasp</name>
    <dbReference type="NCBI Taxonomy" id="165561"/>
    <lineage>
        <taxon>Eukaryota</taxon>
        <taxon>Metazoa</taxon>
        <taxon>Ecdysozoa</taxon>
        <taxon>Arthropoda</taxon>
        <taxon>Hexapoda</taxon>
        <taxon>Insecta</taxon>
        <taxon>Pterygota</taxon>
        <taxon>Neoptera</taxon>
        <taxon>Endopterygota</taxon>
        <taxon>Hymenoptera</taxon>
        <taxon>Apocrita</taxon>
        <taxon>Ichneumonoidea</taxon>
        <taxon>Braconidae</taxon>
        <taxon>Euphorinae</taxon>
        <taxon>Microctonus</taxon>
    </lineage>
</organism>
<dbReference type="InterPro" id="IPR011009">
    <property type="entry name" value="Kinase-like_dom_sf"/>
</dbReference>
<dbReference type="Gene3D" id="1.20.5.190">
    <property type="match status" value="1"/>
</dbReference>
<evidence type="ECO:0000256" key="13">
    <source>
        <dbReference type="ARBA" id="ARBA00023123"/>
    </source>
</evidence>
<name>A0AA39CAM0_MICHY</name>
<feature type="compositionally biased region" description="Polar residues" evidence="22">
    <location>
        <begin position="1421"/>
        <end position="1436"/>
    </location>
</feature>
<evidence type="ECO:0000256" key="17">
    <source>
        <dbReference type="ARBA" id="ARBA00023273"/>
    </source>
</evidence>
<feature type="compositionally biased region" description="Gly residues" evidence="22">
    <location>
        <begin position="60"/>
        <end position="69"/>
    </location>
</feature>
<feature type="domain" description="Myosin motor" evidence="24">
    <location>
        <begin position="408"/>
        <end position="1131"/>
    </location>
</feature>
<dbReference type="GO" id="GO:0005737">
    <property type="term" value="C:cytoplasm"/>
    <property type="evidence" value="ECO:0007669"/>
    <property type="project" value="UniProtKB-ARBA"/>
</dbReference>
<dbReference type="Pfam" id="PF00069">
    <property type="entry name" value="Pkinase"/>
    <property type="match status" value="1"/>
</dbReference>
<dbReference type="SMART" id="SM00015">
    <property type="entry name" value="IQ"/>
    <property type="match status" value="2"/>
</dbReference>
<dbReference type="GO" id="GO:0007601">
    <property type="term" value="P:visual perception"/>
    <property type="evidence" value="ECO:0007669"/>
    <property type="project" value="UniProtKB-KW"/>
</dbReference>
<proteinExistence type="inferred from homology"/>
<evidence type="ECO:0000256" key="8">
    <source>
        <dbReference type="ARBA" id="ARBA00022679"/>
    </source>
</evidence>
<feature type="compositionally biased region" description="Low complexity" evidence="22">
    <location>
        <begin position="1629"/>
        <end position="1640"/>
    </location>
</feature>
<evidence type="ECO:0000256" key="5">
    <source>
        <dbReference type="ARBA" id="ARBA00022490"/>
    </source>
</evidence>
<dbReference type="Gene3D" id="1.10.510.10">
    <property type="entry name" value="Transferase(Phosphotransferase) domain 1"/>
    <property type="match status" value="1"/>
</dbReference>
<comment type="caution">
    <text evidence="25">The sequence shown here is derived from an EMBL/GenBank/DDBJ whole genome shotgun (WGS) entry which is preliminary data.</text>
</comment>
<reference evidence="25" key="1">
    <citation type="journal article" date="2023" name="bioRxiv">
        <title>Scaffold-level genome assemblies of two parasitoid biocontrol wasps reveal the parthenogenesis mechanism and an associated novel virus.</title>
        <authorList>
            <person name="Inwood S."/>
            <person name="Skelly J."/>
            <person name="Guhlin J."/>
            <person name="Harrop T."/>
            <person name="Goldson S."/>
            <person name="Dearden P."/>
        </authorList>
    </citation>
    <scope>NUCLEOTIDE SEQUENCE</scope>
    <source>
        <strain evidence="25">Lincoln</strain>
        <tissue evidence="25">Whole body</tissue>
    </source>
</reference>
<dbReference type="GO" id="GO:0003779">
    <property type="term" value="F:actin binding"/>
    <property type="evidence" value="ECO:0007669"/>
    <property type="project" value="UniProtKB-KW"/>
</dbReference>
<dbReference type="SUPFAM" id="SSF56112">
    <property type="entry name" value="Protein kinase-like (PK-like)"/>
    <property type="match status" value="1"/>
</dbReference>
<dbReference type="PANTHER" id="PTHR46256">
    <property type="entry name" value="AGAP011099-PA"/>
    <property type="match status" value="1"/>
</dbReference>
<feature type="compositionally biased region" description="Polar residues" evidence="22">
    <location>
        <begin position="1613"/>
        <end position="1623"/>
    </location>
</feature>
<keyword evidence="14 21" id="KW-0505">Motor protein</keyword>
<evidence type="ECO:0000313" key="25">
    <source>
        <dbReference type="EMBL" id="KAK0161004.1"/>
    </source>
</evidence>
<dbReference type="CDD" id="cd23767">
    <property type="entry name" value="IQCD"/>
    <property type="match status" value="1"/>
</dbReference>
<keyword evidence="15 21" id="KW-0009">Actin-binding</keyword>
<dbReference type="PANTHER" id="PTHR46256:SF2">
    <property type="entry name" value="NEITHER INACTIVATION NOR AFTERPOTENTIAL PROTEIN C"/>
    <property type="match status" value="1"/>
</dbReference>
<evidence type="ECO:0000256" key="2">
    <source>
        <dbReference type="ARBA" id="ARBA00004316"/>
    </source>
</evidence>
<dbReference type="PRINTS" id="PR00193">
    <property type="entry name" value="MYOSINHEAVY"/>
</dbReference>
<evidence type="ECO:0000256" key="15">
    <source>
        <dbReference type="ARBA" id="ARBA00023203"/>
    </source>
</evidence>
<feature type="compositionally biased region" description="Polar residues" evidence="22">
    <location>
        <begin position="1451"/>
        <end position="1469"/>
    </location>
</feature>
<comment type="catalytic activity">
    <reaction evidence="20">
        <text>L-seryl-[protein] + ATP = O-phospho-L-seryl-[protein] + ADP + H(+)</text>
        <dbReference type="Rhea" id="RHEA:17989"/>
        <dbReference type="Rhea" id="RHEA-COMP:9863"/>
        <dbReference type="Rhea" id="RHEA-COMP:11604"/>
        <dbReference type="ChEBI" id="CHEBI:15378"/>
        <dbReference type="ChEBI" id="CHEBI:29999"/>
        <dbReference type="ChEBI" id="CHEBI:30616"/>
        <dbReference type="ChEBI" id="CHEBI:83421"/>
        <dbReference type="ChEBI" id="CHEBI:456216"/>
        <dbReference type="EC" id="2.7.11.1"/>
    </reaction>
</comment>
<dbReference type="GO" id="GO:0016459">
    <property type="term" value="C:myosin complex"/>
    <property type="evidence" value="ECO:0007669"/>
    <property type="project" value="UniProtKB-KW"/>
</dbReference>
<dbReference type="GO" id="GO:0004713">
    <property type="term" value="F:protein tyrosine kinase activity"/>
    <property type="evidence" value="ECO:0007669"/>
    <property type="project" value="InterPro"/>
</dbReference>
<dbReference type="PROSITE" id="PS00109">
    <property type="entry name" value="PROTEIN_KINASE_TYR"/>
    <property type="match status" value="1"/>
</dbReference>
<dbReference type="PROSITE" id="PS51456">
    <property type="entry name" value="MYOSIN_MOTOR"/>
    <property type="match status" value="1"/>
</dbReference>
<evidence type="ECO:0000256" key="20">
    <source>
        <dbReference type="ARBA" id="ARBA00048679"/>
    </source>
</evidence>
<dbReference type="InterPro" id="IPR052409">
    <property type="entry name" value="Myosin-III_kinase_activity"/>
</dbReference>
<dbReference type="Gene3D" id="1.20.120.720">
    <property type="entry name" value="Myosin VI head, motor domain, U50 subdomain"/>
    <property type="match status" value="1"/>
</dbReference>
<dbReference type="GO" id="GO:0042995">
    <property type="term" value="C:cell projection"/>
    <property type="evidence" value="ECO:0007669"/>
    <property type="project" value="UniProtKB-SubCell"/>
</dbReference>
<evidence type="ECO:0000256" key="18">
    <source>
        <dbReference type="ARBA" id="ARBA00023305"/>
    </source>
</evidence>
<dbReference type="Gene3D" id="1.20.58.530">
    <property type="match status" value="1"/>
</dbReference>
<dbReference type="InterPro" id="IPR008266">
    <property type="entry name" value="Tyr_kinase_AS"/>
</dbReference>
<evidence type="ECO:0000256" key="19">
    <source>
        <dbReference type="ARBA" id="ARBA00047899"/>
    </source>
</evidence>
<keyword evidence="12 21" id="KW-0067">ATP-binding</keyword>
<dbReference type="InterPro" id="IPR000719">
    <property type="entry name" value="Prot_kinase_dom"/>
</dbReference>
<evidence type="ECO:0000256" key="16">
    <source>
        <dbReference type="ARBA" id="ARBA00023212"/>
    </source>
</evidence>
<evidence type="ECO:0000256" key="14">
    <source>
        <dbReference type="ARBA" id="ARBA00023175"/>
    </source>
</evidence>
<evidence type="ECO:0000256" key="4">
    <source>
        <dbReference type="ARBA" id="ARBA00012513"/>
    </source>
</evidence>
<dbReference type="InterPro" id="IPR001609">
    <property type="entry name" value="Myosin_head_motor_dom-like"/>
</dbReference>
<keyword evidence="5" id="KW-0963">Cytoplasm</keyword>
<comment type="caution">
    <text evidence="21">Lacks conserved residue(s) required for the propagation of feature annotation.</text>
</comment>
<evidence type="ECO:0000256" key="22">
    <source>
        <dbReference type="SAM" id="MobiDB-lite"/>
    </source>
</evidence>
<dbReference type="GO" id="GO:0005524">
    <property type="term" value="F:ATP binding"/>
    <property type="evidence" value="ECO:0007669"/>
    <property type="project" value="UniProtKB-UniRule"/>
</dbReference>
<keyword evidence="6" id="KW-0723">Serine/threonine-protein kinase</keyword>
<keyword evidence="11" id="KW-0418">Kinase</keyword>
<dbReference type="Proteomes" id="UP001168972">
    <property type="component" value="Unassembled WGS sequence"/>
</dbReference>
<dbReference type="EC" id="2.7.11.1" evidence="4"/>
<evidence type="ECO:0000313" key="26">
    <source>
        <dbReference type="Proteomes" id="UP001168972"/>
    </source>
</evidence>
<feature type="region of interest" description="Disordered" evidence="22">
    <location>
        <begin position="1611"/>
        <end position="1641"/>
    </location>
</feature>
<feature type="region of interest" description="Disordered" evidence="22">
    <location>
        <begin position="26"/>
        <end position="72"/>
    </location>
</feature>
<dbReference type="SMART" id="SM00219">
    <property type="entry name" value="TyrKc"/>
    <property type="match status" value="1"/>
</dbReference>
<dbReference type="GO" id="GO:0030832">
    <property type="term" value="P:regulation of actin filament length"/>
    <property type="evidence" value="ECO:0007669"/>
    <property type="project" value="TreeGrafter"/>
</dbReference>